<gene>
    <name evidence="1" type="ORF">ET989_13560</name>
</gene>
<comment type="caution">
    <text evidence="1">The sequence shown here is derived from an EMBL/GenBank/DDBJ whole genome shotgun (WGS) entry which is preliminary data.</text>
</comment>
<organism evidence="1 2">
    <name type="scientific">Propioniciclava sinopodophylli</name>
    <dbReference type="NCBI Taxonomy" id="1837344"/>
    <lineage>
        <taxon>Bacteria</taxon>
        <taxon>Bacillati</taxon>
        <taxon>Actinomycetota</taxon>
        <taxon>Actinomycetes</taxon>
        <taxon>Propionibacteriales</taxon>
        <taxon>Propionibacteriaceae</taxon>
        <taxon>Propioniciclava</taxon>
    </lineage>
</organism>
<dbReference type="EMBL" id="SDMQ01000018">
    <property type="protein sequence ID" value="TBT82717.1"/>
    <property type="molecule type" value="Genomic_DNA"/>
</dbReference>
<keyword evidence="2" id="KW-1185">Reference proteome</keyword>
<reference evidence="1 2" key="1">
    <citation type="submission" date="2019-01" db="EMBL/GenBank/DDBJ databases">
        <title>Lactibacter flavus gen. nov., sp. nov., a novel bacterium of the family Propionibacteriaceae isolated from raw milk and dairy products.</title>
        <authorList>
            <person name="Huptas C."/>
            <person name="Wenning M."/>
            <person name="Breitenwieser F."/>
            <person name="Doll E."/>
            <person name="Von Neubeck M."/>
            <person name="Busse H.-J."/>
            <person name="Scherer S."/>
        </authorList>
    </citation>
    <scope>NUCLEOTIDE SEQUENCE [LARGE SCALE GENOMIC DNA]</scope>
    <source>
        <strain evidence="1 2">KCTC 33808</strain>
    </source>
</reference>
<accession>A0A4Q9KAV7</accession>
<evidence type="ECO:0000313" key="1">
    <source>
        <dbReference type="EMBL" id="TBT82717.1"/>
    </source>
</evidence>
<proteinExistence type="predicted"/>
<sequence>MTFRCSEASRERDESLSATASTVPAFLLLEDPGPWGPDILRSRRLPDALRATLRGWQRDLGLRTLLIRRPGRDPGGPRRVFVASARHAWLETTTVVDLGEVGEFDLSGVRGPDGVGLAAHAGPVLLACTHGAHDRCCAERGRPLAAALARRWPEELWEASHLGGDRFAGNLVALPRGDYFGGLDADTGPDVVARYLDGVLDLAHHRGRSSHAWVVQAAVHAARERFGALGVRDVVVRAVGSDAEGVVVRLSVRGEDRVARVRTQHGEAAHLTCSASRAEPPLRHLVTWLDAP</sequence>
<dbReference type="AlphaFoldDB" id="A0A4Q9KAV7"/>
<dbReference type="InterPro" id="IPR009737">
    <property type="entry name" value="Aim32/Apd1-like"/>
</dbReference>
<protein>
    <submittedName>
        <fullName evidence="1">Sucrase ferredoxin</fullName>
    </submittedName>
</protein>
<dbReference type="Proteomes" id="UP000292373">
    <property type="component" value="Unassembled WGS sequence"/>
</dbReference>
<dbReference type="Pfam" id="PF06999">
    <property type="entry name" value="Suc_Fer-like"/>
    <property type="match status" value="1"/>
</dbReference>
<name>A0A4Q9KAV7_9ACTN</name>
<evidence type="ECO:0000313" key="2">
    <source>
        <dbReference type="Proteomes" id="UP000292373"/>
    </source>
</evidence>
<dbReference type="RefSeq" id="WP_131169881.1">
    <property type="nucleotide sequence ID" value="NZ_SDMQ01000018.1"/>
</dbReference>
<dbReference type="OrthoDB" id="3399139at2"/>